<dbReference type="PANTHER" id="PTHR31435">
    <property type="entry name" value="PROTEIN NATD1"/>
    <property type="match status" value="1"/>
</dbReference>
<feature type="domain" description="N-acetyltransferase" evidence="1">
    <location>
        <begin position="1"/>
        <end position="93"/>
    </location>
</feature>
<dbReference type="OrthoDB" id="9793389at2"/>
<sequence length="93" mass="10678">MELKHETSKKSTRFYLLDDEKEIGEIAYAHVNDGRIDIHHTEIDPNYRGQNLGQQLIDAIADYARENNFKATASCPYVAKVFGKTTQYDDIKV</sequence>
<dbReference type="Proteomes" id="UP000256980">
    <property type="component" value="Unassembled WGS sequence"/>
</dbReference>
<protein>
    <submittedName>
        <fullName evidence="3">Uncharacterized protein</fullName>
    </submittedName>
</protein>
<dbReference type="PROSITE" id="PS51186">
    <property type="entry name" value="GNAT"/>
    <property type="match status" value="1"/>
</dbReference>
<proteinExistence type="predicted"/>
<name>A0A3D9H7E6_9FLAO</name>
<reference evidence="3 4" key="1">
    <citation type="submission" date="2018-07" db="EMBL/GenBank/DDBJ databases">
        <title>Genomic Encyclopedia of Type Strains, Phase III (KMG-III): the genomes of soil and plant-associated and newly described type strains.</title>
        <authorList>
            <person name="Whitman W."/>
        </authorList>
    </citation>
    <scope>NUCLEOTIDE SEQUENCE [LARGE SCALE GENOMIC DNA]</scope>
    <source>
        <strain evidence="3 4">CECT 7946</strain>
    </source>
</reference>
<dbReference type="PANTHER" id="PTHR31435:SF10">
    <property type="entry name" value="BSR4717 PROTEIN"/>
    <property type="match status" value="1"/>
</dbReference>
<organism evidence="3 4">
    <name type="scientific">Winogradskyella eximia</name>
    <dbReference type="NCBI Taxonomy" id="262006"/>
    <lineage>
        <taxon>Bacteria</taxon>
        <taxon>Pseudomonadati</taxon>
        <taxon>Bacteroidota</taxon>
        <taxon>Flavobacteriia</taxon>
        <taxon>Flavobacteriales</taxon>
        <taxon>Flavobacteriaceae</taxon>
        <taxon>Winogradskyella</taxon>
    </lineage>
</organism>
<dbReference type="EMBL" id="QRDV01000002">
    <property type="protein sequence ID" value="RED45418.1"/>
    <property type="molecule type" value="Genomic_DNA"/>
</dbReference>
<dbReference type="InterPro" id="IPR016181">
    <property type="entry name" value="Acyl_CoA_acyltransferase"/>
</dbReference>
<dbReference type="RefSeq" id="WP_115816720.1">
    <property type="nucleotide sequence ID" value="NZ_QRDV01000002.1"/>
</dbReference>
<dbReference type="Gene3D" id="3.40.630.30">
    <property type="match status" value="1"/>
</dbReference>
<evidence type="ECO:0000259" key="1">
    <source>
        <dbReference type="PROSITE" id="PS51186"/>
    </source>
</evidence>
<evidence type="ECO:0000313" key="4">
    <source>
        <dbReference type="Proteomes" id="UP000256980"/>
    </source>
</evidence>
<dbReference type="InterPro" id="IPR000182">
    <property type="entry name" value="GNAT_dom"/>
</dbReference>
<dbReference type="GO" id="GO:0016747">
    <property type="term" value="F:acyltransferase activity, transferring groups other than amino-acyl groups"/>
    <property type="evidence" value="ECO:0007669"/>
    <property type="project" value="InterPro"/>
</dbReference>
<keyword evidence="4" id="KW-1185">Reference proteome</keyword>
<accession>A0A3D9H7E6</accession>
<dbReference type="InterPro" id="IPR045057">
    <property type="entry name" value="Gcn5-rel_NAT"/>
</dbReference>
<dbReference type="Pfam" id="PF14542">
    <property type="entry name" value="Acetyltransf_CG"/>
    <property type="match status" value="1"/>
</dbReference>
<feature type="domain" description="N-acetyltransferase" evidence="2">
    <location>
        <begin position="6"/>
        <end position="93"/>
    </location>
</feature>
<dbReference type="AlphaFoldDB" id="A0A3D9H7E6"/>
<dbReference type="InterPro" id="IPR031165">
    <property type="entry name" value="GNAT_YJDJ"/>
</dbReference>
<dbReference type="CDD" id="cd04301">
    <property type="entry name" value="NAT_SF"/>
    <property type="match status" value="1"/>
</dbReference>
<gene>
    <name evidence="3" type="ORF">DFQ10_102287</name>
</gene>
<comment type="caution">
    <text evidence="3">The sequence shown here is derived from an EMBL/GenBank/DDBJ whole genome shotgun (WGS) entry which is preliminary data.</text>
</comment>
<dbReference type="PROSITE" id="PS51729">
    <property type="entry name" value="GNAT_YJDJ"/>
    <property type="match status" value="1"/>
</dbReference>
<dbReference type="SUPFAM" id="SSF55729">
    <property type="entry name" value="Acyl-CoA N-acyltransferases (Nat)"/>
    <property type="match status" value="1"/>
</dbReference>
<evidence type="ECO:0000313" key="3">
    <source>
        <dbReference type="EMBL" id="RED45418.1"/>
    </source>
</evidence>
<evidence type="ECO:0000259" key="2">
    <source>
        <dbReference type="PROSITE" id="PS51729"/>
    </source>
</evidence>